<dbReference type="Pfam" id="PF12679">
    <property type="entry name" value="ABC2_membrane_2"/>
    <property type="match status" value="1"/>
</dbReference>
<feature type="transmembrane region" description="Helical" evidence="1">
    <location>
        <begin position="243"/>
        <end position="267"/>
    </location>
</feature>
<organism evidence="2 3">
    <name type="scientific">Halorussus aquaticus</name>
    <dbReference type="NCBI Taxonomy" id="2953748"/>
    <lineage>
        <taxon>Archaea</taxon>
        <taxon>Methanobacteriati</taxon>
        <taxon>Methanobacteriota</taxon>
        <taxon>Stenosarchaea group</taxon>
        <taxon>Halobacteria</taxon>
        <taxon>Halobacteriales</taxon>
        <taxon>Haladaptataceae</taxon>
        <taxon>Halorussus</taxon>
    </lineage>
</organism>
<evidence type="ECO:0000256" key="1">
    <source>
        <dbReference type="SAM" id="Phobius"/>
    </source>
</evidence>
<dbReference type="PANTHER" id="PTHR43471">
    <property type="entry name" value="ABC TRANSPORTER PERMEASE"/>
    <property type="match status" value="1"/>
</dbReference>
<accession>A0ABD5Q1U8</accession>
<dbReference type="GeneID" id="73044641"/>
<comment type="caution">
    <text evidence="2">The sequence shown here is derived from an EMBL/GenBank/DDBJ whole genome shotgun (WGS) entry which is preliminary data.</text>
</comment>
<proteinExistence type="predicted"/>
<evidence type="ECO:0000313" key="3">
    <source>
        <dbReference type="Proteomes" id="UP001595945"/>
    </source>
</evidence>
<name>A0ABD5Q1U8_9EURY</name>
<sequence length="273" mass="28966">MTDFGSVVSVVRQDLLDIRRGRLMQAVLGLYVLFVGILFVGVGLTEGQTVSTAIQLTVLIGFLFVPLVSLFAGYLAIAGERESGTIRFLLGYPLERSEVLLGKYLSRFGLVSVAVGLAFAVAGAVSVQLFDQPRLDAVATFGGLTLLFAGSYVGIGIAVSAASDSRGRAMTNTFVMYFVFTLMWSRLSPVTVPQFVAGAADLLLGVQLSGGVWQVFTTLSPAEAYFRSLRLLPGGAFETSGSVSTVTVVGVLLTWIVVPPALGYLSFVRAEID</sequence>
<keyword evidence="1" id="KW-0812">Transmembrane</keyword>
<dbReference type="EMBL" id="JBHSHT010000001">
    <property type="protein sequence ID" value="MFC4824666.1"/>
    <property type="molecule type" value="Genomic_DNA"/>
</dbReference>
<dbReference type="GO" id="GO:0005886">
    <property type="term" value="C:plasma membrane"/>
    <property type="evidence" value="ECO:0007669"/>
    <property type="project" value="UniProtKB-SubCell"/>
</dbReference>
<keyword evidence="1" id="KW-1133">Transmembrane helix</keyword>
<keyword evidence="1" id="KW-0472">Membrane</keyword>
<gene>
    <name evidence="2" type="ORF">ACFO9K_10365</name>
</gene>
<feature type="transmembrane region" description="Helical" evidence="1">
    <location>
        <begin position="104"/>
        <end position="125"/>
    </location>
</feature>
<evidence type="ECO:0000313" key="2">
    <source>
        <dbReference type="EMBL" id="MFC4824666.1"/>
    </source>
</evidence>
<feature type="transmembrane region" description="Helical" evidence="1">
    <location>
        <begin position="23"/>
        <end position="44"/>
    </location>
</feature>
<keyword evidence="3" id="KW-1185">Reference proteome</keyword>
<dbReference type="AlphaFoldDB" id="A0ABD5Q1U8"/>
<feature type="transmembrane region" description="Helical" evidence="1">
    <location>
        <begin position="56"/>
        <end position="77"/>
    </location>
</feature>
<reference evidence="2 3" key="1">
    <citation type="journal article" date="2019" name="Int. J. Syst. Evol. Microbiol.">
        <title>The Global Catalogue of Microorganisms (GCM) 10K type strain sequencing project: providing services to taxonomists for standard genome sequencing and annotation.</title>
        <authorList>
            <consortium name="The Broad Institute Genomics Platform"/>
            <consortium name="The Broad Institute Genome Sequencing Center for Infectious Disease"/>
            <person name="Wu L."/>
            <person name="Ma J."/>
        </authorList>
    </citation>
    <scope>NUCLEOTIDE SEQUENCE [LARGE SCALE GENOMIC DNA]</scope>
    <source>
        <strain evidence="2 3">XZYJ18</strain>
    </source>
</reference>
<feature type="transmembrane region" description="Helical" evidence="1">
    <location>
        <begin position="202"/>
        <end position="222"/>
    </location>
</feature>
<dbReference type="Proteomes" id="UP001595945">
    <property type="component" value="Unassembled WGS sequence"/>
</dbReference>
<dbReference type="RefSeq" id="WP_254269607.1">
    <property type="nucleotide sequence ID" value="NZ_CP100400.1"/>
</dbReference>
<protein>
    <submittedName>
        <fullName evidence="2">ABC transporter permease subunit</fullName>
    </submittedName>
</protein>
<feature type="transmembrane region" description="Helical" evidence="1">
    <location>
        <begin position="137"/>
        <end position="162"/>
    </location>
</feature>
<feature type="transmembrane region" description="Helical" evidence="1">
    <location>
        <begin position="174"/>
        <end position="196"/>
    </location>
</feature>